<accession>A0A1I0RLB6</accession>
<dbReference type="PANTHER" id="PTHR45947">
    <property type="entry name" value="SULFOQUINOVOSYL TRANSFERASE SQD2"/>
    <property type="match status" value="1"/>
</dbReference>
<protein>
    <submittedName>
        <fullName evidence="1">Glycosyltransferase involved in cell wall bisynthesis</fullName>
    </submittedName>
</protein>
<keyword evidence="2" id="KW-1185">Reference proteome</keyword>
<evidence type="ECO:0000313" key="2">
    <source>
        <dbReference type="Proteomes" id="UP000199701"/>
    </source>
</evidence>
<dbReference type="CDD" id="cd03801">
    <property type="entry name" value="GT4_PimA-like"/>
    <property type="match status" value="1"/>
</dbReference>
<dbReference type="STRING" id="99656.SAMN05421659_11848"/>
<sequence>MNIVLLSPEAIFPVNTGGRIVVYNRIKYLSLQGNKIFVFTIVDSREEFLIQKESLGSIAEDCKCYLRKEYLFSSMKNSFSMPYAVASRTISDMQKDIDILLQNESIDLIDIEYPQMAINAIEYIKKYNIPCVLGLANIEYLSLKNIGDSIKSPFKKAIYKFEAKRLERFETRLYNSGIINAFTFVSESDKEYFETTFGNINRTFLSPIGAESNHNGDRVIHDGVNIMIFGKMSYPPNIEGVLWFYKNVWPVIKEIVKNVSLYIVGRDPSKELVNISDESVIVTGTVDSVEEYYYKADVVAIPIFSGGGVKTKLIEAISYNVPVVCTSSGACGTKFENEKHMFITDDSHEFANRIIEIIRNQGDVNERMKQAYQLFEKEYTWEGICRGLNDFLKTLIV</sequence>
<dbReference type="AlphaFoldDB" id="A0A1I0RLB6"/>
<dbReference type="Gene3D" id="3.40.50.2000">
    <property type="entry name" value="Glycogen Phosphorylase B"/>
    <property type="match status" value="2"/>
</dbReference>
<dbReference type="Pfam" id="PF13692">
    <property type="entry name" value="Glyco_trans_1_4"/>
    <property type="match status" value="1"/>
</dbReference>
<gene>
    <name evidence="1" type="ORF">SAMN05421659_11848</name>
</gene>
<reference evidence="1 2" key="1">
    <citation type="submission" date="2016-10" db="EMBL/GenBank/DDBJ databases">
        <authorList>
            <person name="de Groot N.N."/>
        </authorList>
    </citation>
    <scope>NUCLEOTIDE SEQUENCE [LARGE SCALE GENOMIC DNA]</scope>
    <source>
        <strain evidence="1 2">DSM 9179</strain>
    </source>
</reference>
<dbReference type="PANTHER" id="PTHR45947:SF3">
    <property type="entry name" value="SULFOQUINOVOSYL TRANSFERASE SQD2"/>
    <property type="match status" value="1"/>
</dbReference>
<dbReference type="GO" id="GO:0016757">
    <property type="term" value="F:glycosyltransferase activity"/>
    <property type="evidence" value="ECO:0007669"/>
    <property type="project" value="TreeGrafter"/>
</dbReference>
<keyword evidence="1" id="KW-0808">Transferase</keyword>
<dbReference type="RefSeq" id="WP_092456911.1">
    <property type="nucleotide sequence ID" value="NZ_FOJI01000018.1"/>
</dbReference>
<dbReference type="Proteomes" id="UP000199701">
    <property type="component" value="Unassembled WGS sequence"/>
</dbReference>
<dbReference type="InterPro" id="IPR050194">
    <property type="entry name" value="Glycosyltransferase_grp1"/>
</dbReference>
<name>A0A1I0RLB6_9FIRM</name>
<dbReference type="SUPFAM" id="SSF53756">
    <property type="entry name" value="UDP-Glycosyltransferase/glycogen phosphorylase"/>
    <property type="match status" value="1"/>
</dbReference>
<dbReference type="OrthoDB" id="525353at2"/>
<organism evidence="1 2">
    <name type="scientific">[Clostridium] fimetarium</name>
    <dbReference type="NCBI Taxonomy" id="99656"/>
    <lineage>
        <taxon>Bacteria</taxon>
        <taxon>Bacillati</taxon>
        <taxon>Bacillota</taxon>
        <taxon>Clostridia</taxon>
        <taxon>Lachnospirales</taxon>
        <taxon>Lachnospiraceae</taxon>
    </lineage>
</organism>
<proteinExistence type="predicted"/>
<evidence type="ECO:0000313" key="1">
    <source>
        <dbReference type="EMBL" id="SEW41968.1"/>
    </source>
</evidence>
<dbReference type="EMBL" id="FOJI01000018">
    <property type="protein sequence ID" value="SEW41968.1"/>
    <property type="molecule type" value="Genomic_DNA"/>
</dbReference>